<evidence type="ECO:0000256" key="1">
    <source>
        <dbReference type="SAM" id="MobiDB-lite"/>
    </source>
</evidence>
<dbReference type="OrthoDB" id="9790745at2"/>
<evidence type="ECO:0000313" key="2">
    <source>
        <dbReference type="EMBL" id="PWG60890.1"/>
    </source>
</evidence>
<comment type="caution">
    <text evidence="2">The sequence shown here is derived from an EMBL/GenBank/DDBJ whole genome shotgun (WGS) entry which is preliminary data.</text>
</comment>
<dbReference type="Pfam" id="PF22752">
    <property type="entry name" value="DUF488-N3i"/>
    <property type="match status" value="1"/>
</dbReference>
<dbReference type="InterPro" id="IPR052552">
    <property type="entry name" value="YeaO-like"/>
</dbReference>
<feature type="region of interest" description="Disordered" evidence="1">
    <location>
        <begin position="116"/>
        <end position="135"/>
    </location>
</feature>
<sequence>MLKRVRDPVEEGDGTRVLVDRVWPRGVRKADAAVDRWLKEVAPSTELRKWFGHDPERWAEFRRRYRRELADVPEALRELMALCRRGPVTLLFGARDREHNQAVVLREVLREELAAEDEPREPASPVCYADQFPQR</sequence>
<reference evidence="2 3" key="1">
    <citation type="submission" date="2018-05" db="EMBL/GenBank/DDBJ databases">
        <title>Spiribacter halobius sp. nov., a moderately halophilic bacterium isolated from marine solar saltern.</title>
        <authorList>
            <person name="Zheng W.-S."/>
            <person name="Lu D.-C."/>
            <person name="Du Z.-J."/>
        </authorList>
    </citation>
    <scope>NUCLEOTIDE SEQUENCE [LARGE SCALE GENOMIC DNA]</scope>
    <source>
        <strain evidence="2 3">E85</strain>
    </source>
</reference>
<dbReference type="PANTHER" id="PTHR36849:SF1">
    <property type="entry name" value="CYTOPLASMIC PROTEIN"/>
    <property type="match status" value="1"/>
</dbReference>
<accession>A0A2U2MVL8</accession>
<dbReference type="AlphaFoldDB" id="A0A2U2MVL8"/>
<keyword evidence="3" id="KW-1185">Reference proteome</keyword>
<name>A0A2U2MVL8_9GAMM</name>
<dbReference type="Proteomes" id="UP000245474">
    <property type="component" value="Unassembled WGS sequence"/>
</dbReference>
<organism evidence="2 3">
    <name type="scientific">Sediminicurvatus halobius</name>
    <dbReference type="NCBI Taxonomy" id="2182432"/>
    <lineage>
        <taxon>Bacteria</taxon>
        <taxon>Pseudomonadati</taxon>
        <taxon>Pseudomonadota</taxon>
        <taxon>Gammaproteobacteria</taxon>
        <taxon>Chromatiales</taxon>
        <taxon>Ectothiorhodospiraceae</taxon>
        <taxon>Sediminicurvatus</taxon>
    </lineage>
</organism>
<evidence type="ECO:0000313" key="3">
    <source>
        <dbReference type="Proteomes" id="UP000245474"/>
    </source>
</evidence>
<dbReference type="RefSeq" id="WP_109680433.1">
    <property type="nucleotide sequence ID" value="NZ_QFFI01000089.1"/>
</dbReference>
<gene>
    <name evidence="2" type="ORF">DEM34_19305</name>
</gene>
<proteinExistence type="predicted"/>
<protein>
    <submittedName>
        <fullName evidence="2">DUF488 domain-containing protein</fullName>
    </submittedName>
</protein>
<dbReference type="PANTHER" id="PTHR36849">
    <property type="entry name" value="CYTOPLASMIC PROTEIN-RELATED"/>
    <property type="match status" value="1"/>
</dbReference>
<dbReference type="EMBL" id="QFFI01000089">
    <property type="protein sequence ID" value="PWG60890.1"/>
    <property type="molecule type" value="Genomic_DNA"/>
</dbReference>